<dbReference type="AlphaFoldDB" id="A0A851GGD2"/>
<dbReference type="EMBL" id="JACBAZ010000001">
    <property type="protein sequence ID" value="NWK54881.1"/>
    <property type="molecule type" value="Genomic_DNA"/>
</dbReference>
<reference evidence="2 3" key="1">
    <citation type="submission" date="2020-07" db="EMBL/GenBank/DDBJ databases">
        <title>Roseicoccus Jingziensis gen. nov., sp. nov., isolated from coastal seawater.</title>
        <authorList>
            <person name="Feng X."/>
        </authorList>
    </citation>
    <scope>NUCLEOTIDE SEQUENCE [LARGE SCALE GENOMIC DNA]</scope>
    <source>
        <strain evidence="2 3">N1E253</strain>
    </source>
</reference>
<feature type="transmembrane region" description="Helical" evidence="1">
    <location>
        <begin position="12"/>
        <end position="31"/>
    </location>
</feature>
<feature type="transmembrane region" description="Helical" evidence="1">
    <location>
        <begin position="63"/>
        <end position="86"/>
    </location>
</feature>
<evidence type="ECO:0000313" key="2">
    <source>
        <dbReference type="EMBL" id="NWK54881.1"/>
    </source>
</evidence>
<protein>
    <submittedName>
        <fullName evidence="2">Uncharacterized protein</fullName>
    </submittedName>
</protein>
<keyword evidence="3" id="KW-1185">Reference proteome</keyword>
<keyword evidence="1" id="KW-0812">Transmembrane</keyword>
<gene>
    <name evidence="2" type="ORF">HW115_04625</name>
</gene>
<evidence type="ECO:0000256" key="1">
    <source>
        <dbReference type="SAM" id="Phobius"/>
    </source>
</evidence>
<name>A0A851GGD2_9BACT</name>
<accession>A0A851GGD2</accession>
<organism evidence="2 3">
    <name type="scientific">Oceaniferula marina</name>
    <dbReference type="NCBI Taxonomy" id="2748318"/>
    <lineage>
        <taxon>Bacteria</taxon>
        <taxon>Pseudomonadati</taxon>
        <taxon>Verrucomicrobiota</taxon>
        <taxon>Verrucomicrobiia</taxon>
        <taxon>Verrucomicrobiales</taxon>
        <taxon>Verrucomicrobiaceae</taxon>
        <taxon>Oceaniferula</taxon>
    </lineage>
</organism>
<dbReference type="Proteomes" id="UP000557872">
    <property type="component" value="Unassembled WGS sequence"/>
</dbReference>
<keyword evidence="1" id="KW-0472">Membrane</keyword>
<keyword evidence="1" id="KW-1133">Transmembrane helix</keyword>
<feature type="transmembrane region" description="Helical" evidence="1">
    <location>
        <begin position="193"/>
        <end position="214"/>
    </location>
</feature>
<feature type="transmembrane region" description="Helical" evidence="1">
    <location>
        <begin position="98"/>
        <end position="120"/>
    </location>
</feature>
<proteinExistence type="predicted"/>
<feature type="transmembrane region" description="Helical" evidence="1">
    <location>
        <begin position="126"/>
        <end position="144"/>
    </location>
</feature>
<dbReference type="RefSeq" id="WP_178931384.1">
    <property type="nucleotide sequence ID" value="NZ_JACBAZ010000001.1"/>
</dbReference>
<comment type="caution">
    <text evidence="2">The sequence shown here is derived from an EMBL/GenBank/DDBJ whole genome shotgun (WGS) entry which is preliminary data.</text>
</comment>
<sequence length="220" mass="24074">MAATNESLVQPARAQAVWVSLWGITMTWVFFQAARLGDDVARSGLGSYFLSAGDSSFRQLLNLWLACMTCLLPLLLVTVAVCLIGAMPGDSDQARMWVILNLQYSILFLLVTMPLLFLAIALGSRLGGAVGYIVPMAMLLYGLYGVDHLATMASSGQAAVFNWLYILSPHYHLADLTERLIFKHGSMIWGELFQIVGYFVGLGMVLSSFSALYFRAKSAV</sequence>
<evidence type="ECO:0000313" key="3">
    <source>
        <dbReference type="Proteomes" id="UP000557872"/>
    </source>
</evidence>